<dbReference type="EMBL" id="DS990406">
    <property type="protein sequence ID" value="EFR47770.1"/>
    <property type="molecule type" value="Genomic_DNA"/>
</dbReference>
<keyword evidence="7" id="KW-1185">Reference proteome</keyword>
<proteinExistence type="predicted"/>
<dbReference type="PANTHER" id="PTHR30417:SF1">
    <property type="entry name" value="N-ACETYLMURAMOYL-L-ALANINE AMIDASE AMID"/>
    <property type="match status" value="1"/>
</dbReference>
<dbReference type="RefSeq" id="WP_002957670.1">
    <property type="nucleotide sequence ID" value="NZ_DS990406.1"/>
</dbReference>
<dbReference type="SUPFAM" id="SSF55846">
    <property type="entry name" value="N-acetylmuramoyl-L-alanine amidase-like"/>
    <property type="match status" value="1"/>
</dbReference>
<dbReference type="PANTHER" id="PTHR30417">
    <property type="entry name" value="N-ACETYLMURAMOYL-L-ALANINE AMIDASE AMID"/>
    <property type="match status" value="1"/>
</dbReference>
<keyword evidence="4" id="KW-0961">Cell wall biogenesis/degradation</keyword>
<protein>
    <recommendedName>
        <fullName evidence="2">N-acetylmuramoyl-L-alanine amidase</fullName>
        <ecNumber evidence="2">3.5.1.28</ecNumber>
    </recommendedName>
</protein>
<sequence length="180" mass="20425">NISNYYVDSEGYIQGAGFKLPTDSKGNDVKINLANFIEHGEIGKIRAIILHRTMSKSAQSSIDWWQNHKAKGAGTHFMIDKDGTIYQCATLYKTTWHVGARKKGITITNNTSIGIEVVAWYDDKTHKWDEATREQKIALRKIIKILLKHYNLTENDIYEHDKIANKTAGEGANLYIKGEK</sequence>
<dbReference type="CDD" id="cd06583">
    <property type="entry name" value="PGRP"/>
    <property type="match status" value="1"/>
</dbReference>
<name>A0ABN0BDW8_9HELI</name>
<dbReference type="InterPro" id="IPR051206">
    <property type="entry name" value="NAMLAA_amidase_2"/>
</dbReference>
<evidence type="ECO:0000256" key="1">
    <source>
        <dbReference type="ARBA" id="ARBA00001561"/>
    </source>
</evidence>
<dbReference type="SMART" id="SM00644">
    <property type="entry name" value="Ami_2"/>
    <property type="match status" value="1"/>
</dbReference>
<evidence type="ECO:0000256" key="4">
    <source>
        <dbReference type="ARBA" id="ARBA00023316"/>
    </source>
</evidence>
<feature type="domain" description="N-acetylmuramoyl-L-alanine amidase" evidence="5">
    <location>
        <begin position="31"/>
        <end position="171"/>
    </location>
</feature>
<evidence type="ECO:0000256" key="2">
    <source>
        <dbReference type="ARBA" id="ARBA00011901"/>
    </source>
</evidence>
<evidence type="ECO:0000256" key="3">
    <source>
        <dbReference type="ARBA" id="ARBA00022801"/>
    </source>
</evidence>
<dbReference type="InterPro" id="IPR036505">
    <property type="entry name" value="Amidase/PGRP_sf"/>
</dbReference>
<comment type="catalytic activity">
    <reaction evidence="1">
        <text>Hydrolyzes the link between N-acetylmuramoyl residues and L-amino acid residues in certain cell-wall glycopeptides.</text>
        <dbReference type="EC" id="3.5.1.28"/>
    </reaction>
</comment>
<evidence type="ECO:0000259" key="5">
    <source>
        <dbReference type="SMART" id="SM00644"/>
    </source>
</evidence>
<keyword evidence="3" id="KW-0378">Hydrolase</keyword>
<gene>
    <name evidence="6" type="ORF">HCCG_02319</name>
</gene>
<dbReference type="Proteomes" id="UP000005755">
    <property type="component" value="Unassembled WGS sequence"/>
</dbReference>
<dbReference type="InterPro" id="IPR002502">
    <property type="entry name" value="Amidase_domain"/>
</dbReference>
<evidence type="ECO:0000313" key="7">
    <source>
        <dbReference type="Proteomes" id="UP000005755"/>
    </source>
</evidence>
<organism evidence="6 7">
    <name type="scientific">Helicobacter cinaedi CCUG 18818 = ATCC BAA-847</name>
    <dbReference type="NCBI Taxonomy" id="537971"/>
    <lineage>
        <taxon>Bacteria</taxon>
        <taxon>Pseudomonadati</taxon>
        <taxon>Campylobacterota</taxon>
        <taxon>Epsilonproteobacteria</taxon>
        <taxon>Campylobacterales</taxon>
        <taxon>Helicobacteraceae</taxon>
        <taxon>Helicobacter</taxon>
    </lineage>
</organism>
<evidence type="ECO:0000313" key="6">
    <source>
        <dbReference type="EMBL" id="EFR47770.1"/>
    </source>
</evidence>
<dbReference type="Gene3D" id="3.40.80.10">
    <property type="entry name" value="Peptidoglycan recognition protein-like"/>
    <property type="match status" value="1"/>
</dbReference>
<reference evidence="7" key="1">
    <citation type="journal article" date="2014" name="Genome Announc.">
        <title>Draft genome sequences of six enterohepatic helicobacter species isolated from humans and one from rhesus macaques.</title>
        <authorList>
            <person name="Shen Z."/>
            <person name="Sheh A."/>
            <person name="Young S.K."/>
            <person name="Abouelliel A."/>
            <person name="Ward D.V."/>
            <person name="Earl A.M."/>
            <person name="Fox J.G."/>
        </authorList>
    </citation>
    <scope>NUCLEOTIDE SEQUENCE [LARGE SCALE GENOMIC DNA]</scope>
    <source>
        <strain evidence="7">CCUG 18818</strain>
    </source>
</reference>
<feature type="non-terminal residue" evidence="6">
    <location>
        <position position="1"/>
    </location>
</feature>
<accession>A0ABN0BDW8</accession>
<dbReference type="Pfam" id="PF01510">
    <property type="entry name" value="Amidase_2"/>
    <property type="match status" value="1"/>
</dbReference>
<dbReference type="EC" id="3.5.1.28" evidence="2"/>